<keyword evidence="3" id="KW-1185">Reference proteome</keyword>
<evidence type="ECO:0000313" key="2">
    <source>
        <dbReference type="EMBL" id="ROT61215.1"/>
    </source>
</evidence>
<dbReference type="EMBL" id="QCYY01004291">
    <property type="protein sequence ID" value="ROT61215.1"/>
    <property type="molecule type" value="Genomic_DNA"/>
</dbReference>
<evidence type="ECO:0000313" key="3">
    <source>
        <dbReference type="Proteomes" id="UP000283509"/>
    </source>
</evidence>
<proteinExistence type="predicted"/>
<feature type="transmembrane region" description="Helical" evidence="1">
    <location>
        <begin position="52"/>
        <end position="75"/>
    </location>
</feature>
<dbReference type="Proteomes" id="UP000283509">
    <property type="component" value="Unassembled WGS sequence"/>
</dbReference>
<organism evidence="2 3">
    <name type="scientific">Penaeus vannamei</name>
    <name type="common">Whiteleg shrimp</name>
    <name type="synonym">Litopenaeus vannamei</name>
    <dbReference type="NCBI Taxonomy" id="6689"/>
    <lineage>
        <taxon>Eukaryota</taxon>
        <taxon>Metazoa</taxon>
        <taxon>Ecdysozoa</taxon>
        <taxon>Arthropoda</taxon>
        <taxon>Crustacea</taxon>
        <taxon>Multicrustacea</taxon>
        <taxon>Malacostraca</taxon>
        <taxon>Eumalacostraca</taxon>
        <taxon>Eucarida</taxon>
        <taxon>Decapoda</taxon>
        <taxon>Dendrobranchiata</taxon>
        <taxon>Penaeoidea</taxon>
        <taxon>Penaeidae</taxon>
        <taxon>Penaeus</taxon>
    </lineage>
</organism>
<name>A0A3R7PCA6_PENVA</name>
<dbReference type="AlphaFoldDB" id="A0A3R7PCA6"/>
<accession>A0A3R7PCA6</accession>
<protein>
    <submittedName>
        <fullName evidence="2">Uncharacterized protein</fullName>
    </submittedName>
</protein>
<feature type="transmembrane region" description="Helical" evidence="1">
    <location>
        <begin position="170"/>
        <end position="190"/>
    </location>
</feature>
<feature type="transmembrane region" description="Helical" evidence="1">
    <location>
        <begin position="82"/>
        <end position="102"/>
    </location>
</feature>
<sequence>MPSGTNFPFSFVLRCLAPPSSLISRRISLFLAFASPSALSALGFVLCLSLSLAFFFFLSLFLFFFLLPYTLLLSFHTLHTSLLFLFSSLLGVFPSFFVHLLINHFSFSLLSFSLLSLCPHDALCSPSLSLSSPSRPSLSLFSFSSFFCLSSLSLCPSLSLSPLFSLSLSFLSLVLFLSLSFFSPPSLLLLSLASFSPPSLSFFSPLPSLLLSPSCLPSLSLFPFSLSLFSPSLSAPSLSSSLSLSYSLVSLSLALSSSLSLHSSPSALSISHNHRHSQPKTQKKECLYSFSFLSLSRILFYKPHPPQLCLSISLFSLFSYLILRRYPYLVPSLLYCSQVGRNPKTTSRLSSSDVSPSALVSFSSLVSYSLSLFSRHPLVSSSLGPGSKTLSKNSLYLI</sequence>
<keyword evidence="1" id="KW-0812">Transmembrane</keyword>
<evidence type="ECO:0000256" key="1">
    <source>
        <dbReference type="SAM" id="Phobius"/>
    </source>
</evidence>
<feature type="transmembrane region" description="Helical" evidence="1">
    <location>
        <begin position="138"/>
        <end position="158"/>
    </location>
</feature>
<reference evidence="2 3" key="2">
    <citation type="submission" date="2019-01" db="EMBL/GenBank/DDBJ databases">
        <title>The decoding of complex shrimp genome reveals the adaptation for benthos swimmer, frequently molting mechanism and breeding impact on genome.</title>
        <authorList>
            <person name="Sun Y."/>
            <person name="Gao Y."/>
            <person name="Yu Y."/>
        </authorList>
    </citation>
    <scope>NUCLEOTIDE SEQUENCE [LARGE SCALE GENOMIC DNA]</scope>
    <source>
        <tissue evidence="2">Muscle</tissue>
    </source>
</reference>
<keyword evidence="1" id="KW-0472">Membrane</keyword>
<gene>
    <name evidence="2" type="ORF">C7M84_021033</name>
</gene>
<reference evidence="2 3" key="1">
    <citation type="submission" date="2018-04" db="EMBL/GenBank/DDBJ databases">
        <authorList>
            <person name="Zhang X."/>
            <person name="Yuan J."/>
            <person name="Li F."/>
            <person name="Xiang J."/>
        </authorList>
    </citation>
    <scope>NUCLEOTIDE SEQUENCE [LARGE SCALE GENOMIC DNA]</scope>
    <source>
        <tissue evidence="2">Muscle</tissue>
    </source>
</reference>
<keyword evidence="1" id="KW-1133">Transmembrane helix</keyword>
<comment type="caution">
    <text evidence="2">The sequence shown here is derived from an EMBL/GenBank/DDBJ whole genome shotgun (WGS) entry which is preliminary data.</text>
</comment>